<dbReference type="InterPro" id="IPR024083">
    <property type="entry name" value="Fumarase/histidase_N"/>
</dbReference>
<evidence type="ECO:0000313" key="2">
    <source>
        <dbReference type="EMBL" id="MWA06136.1"/>
    </source>
</evidence>
<dbReference type="RefSeq" id="WP_151598537.1">
    <property type="nucleotide sequence ID" value="NZ_WBMS02000046.1"/>
</dbReference>
<reference evidence="2" key="1">
    <citation type="submission" date="2019-12" db="EMBL/GenBank/DDBJ databases">
        <title>Actinomadura physcomitrii sp. nov., a novel actinomycete isolated from moss [Physcomitrium sphaericum (Ludw) Fuernr].</title>
        <authorList>
            <person name="Zhuang X."/>
        </authorList>
    </citation>
    <scope>NUCLEOTIDE SEQUENCE [LARGE SCALE GENOMIC DNA]</scope>
    <source>
        <strain evidence="2">LD22</strain>
    </source>
</reference>
<name>A0A6I4MV01_9ACTN</name>
<dbReference type="EMBL" id="WBMS02000046">
    <property type="protein sequence ID" value="MWA06136.1"/>
    <property type="molecule type" value="Genomic_DNA"/>
</dbReference>
<keyword evidence="3" id="KW-1185">Reference proteome</keyword>
<dbReference type="Pfam" id="PF00221">
    <property type="entry name" value="Lyase_aromatic"/>
    <property type="match status" value="1"/>
</dbReference>
<dbReference type="SUPFAM" id="SSF48557">
    <property type="entry name" value="L-aspartase-like"/>
    <property type="match status" value="1"/>
</dbReference>
<dbReference type="CDD" id="cd00332">
    <property type="entry name" value="PAL-HAL"/>
    <property type="match status" value="1"/>
</dbReference>
<dbReference type="InterPro" id="IPR001106">
    <property type="entry name" value="Aromatic_Lyase"/>
</dbReference>
<dbReference type="PANTHER" id="PTHR10362">
    <property type="entry name" value="HISTIDINE AMMONIA-LYASE"/>
    <property type="match status" value="1"/>
</dbReference>
<evidence type="ECO:0000313" key="3">
    <source>
        <dbReference type="Proteomes" id="UP000462055"/>
    </source>
</evidence>
<proteinExistence type="predicted"/>
<dbReference type="Gene3D" id="1.20.200.10">
    <property type="entry name" value="Fumarase/aspartase (Central domain)"/>
    <property type="match status" value="1"/>
</dbReference>
<protein>
    <submittedName>
        <fullName evidence="2">Aromatic amino acid lyase</fullName>
    </submittedName>
</protein>
<accession>A0A6I4MV01</accession>
<organism evidence="2 3">
    <name type="scientific">Actinomadura physcomitrii</name>
    <dbReference type="NCBI Taxonomy" id="2650748"/>
    <lineage>
        <taxon>Bacteria</taxon>
        <taxon>Bacillati</taxon>
        <taxon>Actinomycetota</taxon>
        <taxon>Actinomycetes</taxon>
        <taxon>Streptosporangiales</taxon>
        <taxon>Thermomonosporaceae</taxon>
        <taxon>Actinomadura</taxon>
    </lineage>
</organism>
<dbReference type="GO" id="GO:0016841">
    <property type="term" value="F:ammonia-lyase activity"/>
    <property type="evidence" value="ECO:0007669"/>
    <property type="project" value="UniProtKB-ARBA"/>
</dbReference>
<dbReference type="Gene3D" id="1.10.275.10">
    <property type="entry name" value="Fumarase/aspartase (N-terminal domain)"/>
    <property type="match status" value="1"/>
</dbReference>
<gene>
    <name evidence="2" type="ORF">F8568_038460</name>
</gene>
<comment type="caution">
    <text evidence="2">The sequence shown here is derived from an EMBL/GenBank/DDBJ whole genome shotgun (WGS) entry which is preliminary data.</text>
</comment>
<sequence>MENSRIVIDGASLTCSQVVLAAREDVTVAIDPGGVERARAAWRVAREVAGAQPVYGRTTGVGANRVVDVEWEDADAHGLRLLRSHAAGAGPLVAPEIVRAMLTVRLNQIAAGGSGVEPGALQALADVLNLGLLPPVPVYGAIGTGDLTALASTALCLLGERSWLAGPDGAPERGPGYRLQSADALAFISSNAATLGESALAVADLRRMLRASTVVAALSHFAVRASEEPYAPAVQDACPHPGQREAADAMRTLLAFDRPAPMRIQDPYGYRAFPQVHGPALEAGAYAEQVVTREINAAAENPLVDVAGRTVWHNGNFHTAYVGLALDSARAALFQTMALAAARLGTLAEPSFTGLYPFQGATEASSGIMILEYVAHSCLADVRRLATPAALGSAVLSRGVEEHAGFSTQSARATTDAVAAYRLGLGCELVAAVRALRMQGRAPSGGPLRSAFDLAEAVLDPRVEDRPLDTDIAVAADLLPRLAGLHP</sequence>
<evidence type="ECO:0000256" key="1">
    <source>
        <dbReference type="ARBA" id="ARBA00023239"/>
    </source>
</evidence>
<dbReference type="Proteomes" id="UP000462055">
    <property type="component" value="Unassembled WGS sequence"/>
</dbReference>
<dbReference type="InterPro" id="IPR008948">
    <property type="entry name" value="L-Aspartase-like"/>
</dbReference>
<dbReference type="AlphaFoldDB" id="A0A6I4MV01"/>
<keyword evidence="1 2" id="KW-0456">Lyase</keyword>